<reference evidence="6" key="1">
    <citation type="submission" date="2016-05" db="EMBL/GenBank/DDBJ databases">
        <authorList>
            <person name="Naeem Raeece"/>
        </authorList>
    </citation>
    <scope>NUCLEOTIDE SEQUENCE [LARGE SCALE GENOMIC DNA]</scope>
</reference>
<accession>A0A1A8YXE7</accession>
<evidence type="ECO:0000256" key="4">
    <source>
        <dbReference type="SAM" id="MobiDB-lite"/>
    </source>
</evidence>
<protein>
    <submittedName>
        <fullName evidence="5">Proteasome subunit beta type-1, putative</fullName>
    </submittedName>
</protein>
<dbReference type="GO" id="GO:0005737">
    <property type="term" value="C:cytoplasm"/>
    <property type="evidence" value="ECO:0007669"/>
    <property type="project" value="TreeGrafter"/>
</dbReference>
<dbReference type="InterPro" id="IPR001353">
    <property type="entry name" value="Proteasome_sua/b"/>
</dbReference>
<sequence>MNATTHSTRTHREVYPSTIDKRKMEILPISDNSTNKRAEGKEGIIECGRSSKRWYPYIDNGGYGEAIGKRQLREGKKQTRERARERERNNGKVLEGDKPESVIFSVNKCAQRYVFFPSYVNHHSKLSKHNLPMRLLSPFRVTNKDTVTHFSFSQNCYRPNGKGLCDFSSRHATDKCVIGSSGMQSDIKTLHALLKKKIKIFFLEHAHYPDIHVIARLLCVILYSRRFFPYYTFNILAGMSEDNESVLYNYDAIGSYCGATHSCVGSGAALILPILDNRVEQKNQLIKNVNFNLRDDIDFVKDAITSATERDIYTGDQAEIYIIDSMGVNTTSLDLKQD</sequence>
<feature type="region of interest" description="Disordered" evidence="4">
    <location>
        <begin position="72"/>
        <end position="93"/>
    </location>
</feature>
<dbReference type="Gene3D" id="3.60.20.10">
    <property type="entry name" value="Glutamine Phosphoribosylpyrophosphate, subunit 1, domain 1"/>
    <property type="match status" value="1"/>
</dbReference>
<comment type="subcellular location">
    <subcellularLocation>
        <location evidence="1">Nucleus</location>
    </subcellularLocation>
</comment>
<organism evidence="5 6">
    <name type="scientific">Plasmodium ovale wallikeri</name>
    <dbReference type="NCBI Taxonomy" id="864142"/>
    <lineage>
        <taxon>Eukaryota</taxon>
        <taxon>Sar</taxon>
        <taxon>Alveolata</taxon>
        <taxon>Apicomplexa</taxon>
        <taxon>Aconoidasida</taxon>
        <taxon>Haemosporida</taxon>
        <taxon>Plasmodiidae</taxon>
        <taxon>Plasmodium</taxon>
        <taxon>Plasmodium (Plasmodium)</taxon>
    </lineage>
</organism>
<evidence type="ECO:0000256" key="2">
    <source>
        <dbReference type="ARBA" id="ARBA00022490"/>
    </source>
</evidence>
<dbReference type="SUPFAM" id="SSF56235">
    <property type="entry name" value="N-terminal nucleophile aminohydrolases (Ntn hydrolases)"/>
    <property type="match status" value="1"/>
</dbReference>
<dbReference type="PANTHER" id="PTHR32194:SF2">
    <property type="entry name" value="PROTEASOME SUBUNIT BETA TYPE-1"/>
    <property type="match status" value="1"/>
</dbReference>
<dbReference type="AlphaFoldDB" id="A0A1A8YXE7"/>
<dbReference type="PANTHER" id="PTHR32194">
    <property type="entry name" value="METALLOPROTEASE TLDD"/>
    <property type="match status" value="1"/>
</dbReference>
<gene>
    <name evidence="5" type="ORF">POVWA1_031510</name>
</gene>
<evidence type="ECO:0000256" key="1">
    <source>
        <dbReference type="ARBA" id="ARBA00004123"/>
    </source>
</evidence>
<keyword evidence="3 5" id="KW-0647">Proteasome</keyword>
<dbReference type="GO" id="GO:0005839">
    <property type="term" value="C:proteasome core complex"/>
    <property type="evidence" value="ECO:0007669"/>
    <property type="project" value="InterPro"/>
</dbReference>
<dbReference type="InterPro" id="IPR023333">
    <property type="entry name" value="Proteasome_suB-type"/>
</dbReference>
<evidence type="ECO:0000313" key="5">
    <source>
        <dbReference type="EMBL" id="SBT36249.1"/>
    </source>
</evidence>
<dbReference type="Pfam" id="PF00227">
    <property type="entry name" value="Proteasome"/>
    <property type="match status" value="1"/>
</dbReference>
<name>A0A1A8YXE7_PLAOA</name>
<dbReference type="Proteomes" id="UP000078555">
    <property type="component" value="Unassembled WGS sequence"/>
</dbReference>
<evidence type="ECO:0000256" key="3">
    <source>
        <dbReference type="ARBA" id="ARBA00022942"/>
    </source>
</evidence>
<dbReference type="GO" id="GO:0005634">
    <property type="term" value="C:nucleus"/>
    <property type="evidence" value="ECO:0007669"/>
    <property type="project" value="UniProtKB-SubCell"/>
</dbReference>
<keyword evidence="6" id="KW-1185">Reference proteome</keyword>
<dbReference type="GO" id="GO:0051603">
    <property type="term" value="P:proteolysis involved in protein catabolic process"/>
    <property type="evidence" value="ECO:0007669"/>
    <property type="project" value="InterPro"/>
</dbReference>
<keyword evidence="2" id="KW-0963">Cytoplasm</keyword>
<dbReference type="EMBL" id="FLRD01000092">
    <property type="protein sequence ID" value="SBT36249.1"/>
    <property type="molecule type" value="Genomic_DNA"/>
</dbReference>
<dbReference type="InterPro" id="IPR029055">
    <property type="entry name" value="Ntn_hydrolases_N"/>
</dbReference>
<proteinExistence type="predicted"/>
<evidence type="ECO:0000313" key="6">
    <source>
        <dbReference type="Proteomes" id="UP000078555"/>
    </source>
</evidence>